<dbReference type="Gene3D" id="3.40.50.720">
    <property type="entry name" value="NAD(P)-binding Rossmann-like Domain"/>
    <property type="match status" value="1"/>
</dbReference>
<dbReference type="RefSeq" id="WP_153972495.1">
    <property type="nucleotide sequence ID" value="NZ_JACRWE010000007.1"/>
</dbReference>
<organism evidence="3 4">
    <name type="scientific">Romboutsia faecis</name>
    <dbReference type="NCBI Taxonomy" id="2764597"/>
    <lineage>
        <taxon>Bacteria</taxon>
        <taxon>Bacillati</taxon>
        <taxon>Bacillota</taxon>
        <taxon>Clostridia</taxon>
        <taxon>Peptostreptococcales</taxon>
        <taxon>Peptostreptococcaceae</taxon>
        <taxon>Romboutsia</taxon>
    </lineage>
</organism>
<evidence type="ECO:0000259" key="1">
    <source>
        <dbReference type="Pfam" id="PF01408"/>
    </source>
</evidence>
<dbReference type="EMBL" id="JACRWE010000007">
    <property type="protein sequence ID" value="MBC5997801.1"/>
    <property type="molecule type" value="Genomic_DNA"/>
</dbReference>
<dbReference type="InterPro" id="IPR055170">
    <property type="entry name" value="GFO_IDH_MocA-like_dom"/>
</dbReference>
<dbReference type="InterPro" id="IPR036291">
    <property type="entry name" value="NAD(P)-bd_dom_sf"/>
</dbReference>
<feature type="domain" description="Gfo/Idh/MocA-like oxidoreductase N-terminal" evidence="1">
    <location>
        <begin position="3"/>
        <end position="111"/>
    </location>
</feature>
<dbReference type="InterPro" id="IPR052515">
    <property type="entry name" value="Gfo/Idh/MocA_Oxidoreductase"/>
</dbReference>
<keyword evidence="4" id="KW-1185">Reference proteome</keyword>
<name>A0ABR7JSC5_9FIRM</name>
<proteinExistence type="predicted"/>
<accession>A0ABR7JSC5</accession>
<comment type="caution">
    <text evidence="3">The sequence shown here is derived from an EMBL/GenBank/DDBJ whole genome shotgun (WGS) entry which is preliminary data.</text>
</comment>
<dbReference type="Pfam" id="PF22725">
    <property type="entry name" value="GFO_IDH_MocA_C3"/>
    <property type="match status" value="1"/>
</dbReference>
<sequence length="333" mass="37681">MALRVGVIGLGDVSTVHINAIKLSDKAELVAVCDIDETKMNLVEGANFYTDYNEMIEKENLDCVHICLPHYLHYPVTKEITSKKVNVLLEKPLCLNTEEVEKFNELDKETDANICICLQNRYNHTVKTLLEVIESKKYGNVKAIKGIVAWNRPESYYTTKPWRGKMEYSGGGVMINQAIHTIDLIQLLGGEIESVKGNISNLLNYDIEVEDTAMANINFKNGARGTFISTIAYADNSSVEIEAIFENIRFVIKDSTLYKYENGTQEIVVKDKLFEGAKHYYGSSHAELISNYYNCLINDTDNYIRVSDASNSMRIIDSIRNSSKEEKLINWGN</sequence>
<dbReference type="Pfam" id="PF01408">
    <property type="entry name" value="GFO_IDH_MocA"/>
    <property type="match status" value="1"/>
</dbReference>
<dbReference type="InterPro" id="IPR000683">
    <property type="entry name" value="Gfo/Idh/MocA-like_OxRdtase_N"/>
</dbReference>
<dbReference type="Gene3D" id="3.30.360.10">
    <property type="entry name" value="Dihydrodipicolinate Reductase, domain 2"/>
    <property type="match status" value="1"/>
</dbReference>
<dbReference type="PANTHER" id="PTHR43249:SF1">
    <property type="entry name" value="D-GLUCOSIDE 3-DEHYDROGENASE"/>
    <property type="match status" value="1"/>
</dbReference>
<dbReference type="SUPFAM" id="SSF51735">
    <property type="entry name" value="NAD(P)-binding Rossmann-fold domains"/>
    <property type="match status" value="1"/>
</dbReference>
<gene>
    <name evidence="3" type="ORF">H8923_13640</name>
</gene>
<dbReference type="SUPFAM" id="SSF55347">
    <property type="entry name" value="Glyceraldehyde-3-phosphate dehydrogenase-like, C-terminal domain"/>
    <property type="match status" value="1"/>
</dbReference>
<dbReference type="PANTHER" id="PTHR43249">
    <property type="entry name" value="UDP-N-ACETYL-2-AMINO-2-DEOXY-D-GLUCURONATE OXIDASE"/>
    <property type="match status" value="1"/>
</dbReference>
<dbReference type="Proteomes" id="UP000609849">
    <property type="component" value="Unassembled WGS sequence"/>
</dbReference>
<reference evidence="3 4" key="1">
    <citation type="submission" date="2020-08" db="EMBL/GenBank/DDBJ databases">
        <authorList>
            <person name="Liu C."/>
            <person name="Sun Q."/>
        </authorList>
    </citation>
    <scope>NUCLEOTIDE SEQUENCE [LARGE SCALE GENOMIC DNA]</scope>
    <source>
        <strain evidence="3 4">NSJ-18</strain>
    </source>
</reference>
<evidence type="ECO:0000313" key="4">
    <source>
        <dbReference type="Proteomes" id="UP000609849"/>
    </source>
</evidence>
<feature type="domain" description="GFO/IDH/MocA-like oxidoreductase" evidence="2">
    <location>
        <begin position="127"/>
        <end position="244"/>
    </location>
</feature>
<evidence type="ECO:0000313" key="3">
    <source>
        <dbReference type="EMBL" id="MBC5997801.1"/>
    </source>
</evidence>
<protein>
    <submittedName>
        <fullName evidence="3">Gfo/Idh/MocA family oxidoreductase</fullName>
    </submittedName>
</protein>
<evidence type="ECO:0000259" key="2">
    <source>
        <dbReference type="Pfam" id="PF22725"/>
    </source>
</evidence>